<accession>A0ABR3RTE7</accession>
<comment type="caution">
    <text evidence="2">The sequence shown here is derived from an EMBL/GenBank/DDBJ whole genome shotgun (WGS) entry which is preliminary data.</text>
</comment>
<proteinExistence type="predicted"/>
<feature type="region of interest" description="Disordered" evidence="1">
    <location>
        <begin position="193"/>
        <end position="275"/>
    </location>
</feature>
<evidence type="ECO:0000256" key="1">
    <source>
        <dbReference type="SAM" id="MobiDB-lite"/>
    </source>
</evidence>
<evidence type="ECO:0000313" key="3">
    <source>
        <dbReference type="Proteomes" id="UP001521785"/>
    </source>
</evidence>
<dbReference type="EMBL" id="JAKJXO020000003">
    <property type="protein sequence ID" value="KAL1607703.1"/>
    <property type="molecule type" value="Genomic_DNA"/>
</dbReference>
<feature type="compositionally biased region" description="Low complexity" evidence="1">
    <location>
        <begin position="193"/>
        <end position="213"/>
    </location>
</feature>
<name>A0ABR3RTE7_9PLEO</name>
<feature type="compositionally biased region" description="Low complexity" evidence="1">
    <location>
        <begin position="243"/>
        <end position="255"/>
    </location>
</feature>
<evidence type="ECO:0000313" key="2">
    <source>
        <dbReference type="EMBL" id="KAL1607703.1"/>
    </source>
</evidence>
<reference evidence="2 3" key="1">
    <citation type="submission" date="2024-02" db="EMBL/GenBank/DDBJ databases">
        <title>De novo assembly and annotation of 12 fungi associated with fruit tree decline syndrome in Ontario, Canada.</title>
        <authorList>
            <person name="Sulman M."/>
            <person name="Ellouze W."/>
            <person name="Ilyukhin E."/>
        </authorList>
    </citation>
    <scope>NUCLEOTIDE SEQUENCE [LARGE SCALE GENOMIC DNA]</scope>
    <source>
        <strain evidence="2 3">M42-189</strain>
    </source>
</reference>
<protein>
    <submittedName>
        <fullName evidence="2">Uncharacterized protein</fullName>
    </submittedName>
</protein>
<dbReference type="Proteomes" id="UP001521785">
    <property type="component" value="Unassembled WGS sequence"/>
</dbReference>
<sequence>MDPSRNLVLHNAKLQTILSNSQRVQRQGSSPTVPNLELESEREIDMPPPPAYHSVVDPAETLPEMMHRLYDTVEEEEEKNGETPEININATTQIRGHGNIISIAQMDSMRIANLLAILIHGGIPPNAQGQPQGQDQQGHQPNTPPTMPGVAQLLAHEKREFPKININISCGATVIGDRNIVGPGLGDIARHMQLAQQRQAQAQQQQQQQPSQAHPNSKSAQPQRPVFGYPAPSQAPLATPPMSRSSSFGSEGSAGAKRKAEEPHVEEPVKRERRL</sequence>
<feature type="compositionally biased region" description="Low complexity" evidence="1">
    <location>
        <begin position="125"/>
        <end position="141"/>
    </location>
</feature>
<feature type="compositionally biased region" description="Basic and acidic residues" evidence="1">
    <location>
        <begin position="258"/>
        <end position="275"/>
    </location>
</feature>
<keyword evidence="3" id="KW-1185">Reference proteome</keyword>
<feature type="region of interest" description="Disordered" evidence="1">
    <location>
        <begin position="125"/>
        <end position="149"/>
    </location>
</feature>
<gene>
    <name evidence="2" type="ORF">SLS60_002638</name>
</gene>
<organism evidence="2 3">
    <name type="scientific">Paraconiothyrium brasiliense</name>
    <dbReference type="NCBI Taxonomy" id="300254"/>
    <lineage>
        <taxon>Eukaryota</taxon>
        <taxon>Fungi</taxon>
        <taxon>Dikarya</taxon>
        <taxon>Ascomycota</taxon>
        <taxon>Pezizomycotina</taxon>
        <taxon>Dothideomycetes</taxon>
        <taxon>Pleosporomycetidae</taxon>
        <taxon>Pleosporales</taxon>
        <taxon>Massarineae</taxon>
        <taxon>Didymosphaeriaceae</taxon>
        <taxon>Paraconiothyrium</taxon>
    </lineage>
</organism>